<dbReference type="PANTHER" id="PTHR34610">
    <property type="entry name" value="SSL7007 PROTEIN"/>
    <property type="match status" value="1"/>
</dbReference>
<dbReference type="PATRIC" id="fig|1618450.3.peg.937"/>
<feature type="domain" description="PIN" evidence="1">
    <location>
        <begin position="3"/>
        <end position="109"/>
    </location>
</feature>
<name>A0A0G0PWH7_9BACT</name>
<dbReference type="Proteomes" id="UP000034539">
    <property type="component" value="Unassembled WGS sequence"/>
</dbReference>
<evidence type="ECO:0000259" key="1">
    <source>
        <dbReference type="Pfam" id="PF13470"/>
    </source>
</evidence>
<sequence length="149" mass="16844">MNIVLDTNVLVAGLLSPFGACGEIVRMVSSGELVLSFDARVLSEYNEVLRRQKFKFEEEKVAVLLEYIEYRGQTAASSPLINPLPDADDEPFLETAIASQTACLVTGNQNHFPAELCQGIKVFSPKKFLIFYKKQKRQKKYRMTKYSGR</sequence>
<dbReference type="EMBL" id="LBXN01000048">
    <property type="protein sequence ID" value="KKR32258.1"/>
    <property type="molecule type" value="Genomic_DNA"/>
</dbReference>
<dbReference type="AlphaFoldDB" id="A0A0G0PWH7"/>
<dbReference type="SUPFAM" id="SSF88723">
    <property type="entry name" value="PIN domain-like"/>
    <property type="match status" value="1"/>
</dbReference>
<dbReference type="InterPro" id="IPR002716">
    <property type="entry name" value="PIN_dom"/>
</dbReference>
<comment type="caution">
    <text evidence="2">The sequence shown here is derived from an EMBL/GenBank/DDBJ whole genome shotgun (WGS) entry which is preliminary data.</text>
</comment>
<reference evidence="2 3" key="1">
    <citation type="journal article" date="2015" name="Nature">
        <title>rRNA introns, odd ribosomes, and small enigmatic genomes across a large radiation of phyla.</title>
        <authorList>
            <person name="Brown C.T."/>
            <person name="Hug L.A."/>
            <person name="Thomas B.C."/>
            <person name="Sharon I."/>
            <person name="Castelle C.J."/>
            <person name="Singh A."/>
            <person name="Wilkins M.J."/>
            <person name="Williams K.H."/>
            <person name="Banfield J.F."/>
        </authorList>
    </citation>
    <scope>NUCLEOTIDE SEQUENCE [LARGE SCALE GENOMIC DNA]</scope>
</reference>
<accession>A0A0G0PWH7</accession>
<dbReference type="InterPro" id="IPR029060">
    <property type="entry name" value="PIN-like_dom_sf"/>
</dbReference>
<evidence type="ECO:0000313" key="3">
    <source>
        <dbReference type="Proteomes" id="UP000034539"/>
    </source>
</evidence>
<evidence type="ECO:0000313" key="2">
    <source>
        <dbReference type="EMBL" id="KKR32258.1"/>
    </source>
</evidence>
<protein>
    <recommendedName>
        <fullName evidence="1">PIN domain-containing protein</fullName>
    </recommendedName>
</protein>
<dbReference type="Pfam" id="PF13470">
    <property type="entry name" value="PIN_3"/>
    <property type="match status" value="1"/>
</dbReference>
<organism evidence="2 3">
    <name type="scientific">Candidatus Gottesmanbacteria bacterium GW2011_GWC2_39_8</name>
    <dbReference type="NCBI Taxonomy" id="1618450"/>
    <lineage>
        <taxon>Bacteria</taxon>
        <taxon>Candidatus Gottesmaniibacteriota</taxon>
    </lineage>
</organism>
<dbReference type="InterPro" id="IPR002850">
    <property type="entry name" value="PIN_toxin-like"/>
</dbReference>
<gene>
    <name evidence="2" type="ORF">UT63_C0048G0007</name>
</gene>
<dbReference type="PANTHER" id="PTHR34610:SF3">
    <property type="entry name" value="SSL7007 PROTEIN"/>
    <property type="match status" value="1"/>
</dbReference>
<dbReference type="NCBIfam" id="TIGR00305">
    <property type="entry name" value="putative toxin-antitoxin system toxin component, PIN family"/>
    <property type="match status" value="1"/>
</dbReference>
<proteinExistence type="predicted"/>